<dbReference type="SUPFAM" id="SSF52540">
    <property type="entry name" value="P-loop containing nucleoside triphosphate hydrolases"/>
    <property type="match status" value="1"/>
</dbReference>
<name>A0A8C3HGK3_CHRPI</name>
<evidence type="ECO:0000256" key="4">
    <source>
        <dbReference type="ARBA" id="ARBA00022692"/>
    </source>
</evidence>
<sequence length="431" mass="50941">MQQAKGTDLHPACRKQNVYVDKPSITKSGRKFGVVRIGRTLHFILDSLDFCLFCRKHFPCALNSYRVWGFSTKHLRPSHPQTNAMFLKTHKTASSTIMNILFRFAEKHNLTLALPAGQNYHLGYPHHFMAQFVEGFKTMGQSYNIMCNHMRFNLPEVRKVMPNTTTYFSILRNPVSLMESSYAYNKFFTPAFRRSKDVNEFLASPWTYYNMSEYTNNVHARNYMWFDFGYDNNAMDTEDYVQRVIAEIEQAFQLMLLTDYFDESMVLLKDTLGWELDDVVYFKLNSRSQDTIESMTPESKEKVKEWCSLDWKLYQHFNRTFWRRIQETIGLEKLDQEVNLLRMRQKELMELCLLDPVPIDKTKIKDKKLQPFQSGRANILGYNLKEDMANETLRTCLRLITPELQYMSYLYARQFPEKKRKSTAFSLRIGA</sequence>
<dbReference type="GO" id="GO:0000139">
    <property type="term" value="C:Golgi membrane"/>
    <property type="evidence" value="ECO:0007669"/>
    <property type="project" value="UniProtKB-SubCell"/>
</dbReference>
<protein>
    <recommendedName>
        <fullName evidence="12">Galactose-3-O-sulfotransferase 2</fullName>
    </recommendedName>
</protein>
<reference evidence="10" key="1">
    <citation type="submission" date="2025-08" db="UniProtKB">
        <authorList>
            <consortium name="Ensembl"/>
        </authorList>
    </citation>
    <scope>IDENTIFICATION</scope>
</reference>
<evidence type="ECO:0008006" key="12">
    <source>
        <dbReference type="Google" id="ProtNLM"/>
    </source>
</evidence>
<keyword evidence="7" id="KW-0333">Golgi apparatus</keyword>
<dbReference type="PANTHER" id="PTHR14647">
    <property type="entry name" value="GALACTOSE-3-O-SULFOTRANSFERASE"/>
    <property type="match status" value="1"/>
</dbReference>
<evidence type="ECO:0000256" key="6">
    <source>
        <dbReference type="ARBA" id="ARBA00022989"/>
    </source>
</evidence>
<keyword evidence="8" id="KW-0472">Membrane</keyword>
<keyword evidence="5" id="KW-0735">Signal-anchor</keyword>
<dbReference type="AlphaFoldDB" id="A0A8C3HGK3"/>
<evidence type="ECO:0000256" key="8">
    <source>
        <dbReference type="ARBA" id="ARBA00023136"/>
    </source>
</evidence>
<dbReference type="InterPro" id="IPR027417">
    <property type="entry name" value="P-loop_NTPase"/>
</dbReference>
<evidence type="ECO:0000313" key="10">
    <source>
        <dbReference type="Ensembl" id="ENSCPBP00000017760.1"/>
    </source>
</evidence>
<dbReference type="Pfam" id="PF06990">
    <property type="entry name" value="Gal-3-0_sulfotr"/>
    <property type="match status" value="1"/>
</dbReference>
<evidence type="ECO:0000256" key="2">
    <source>
        <dbReference type="ARBA" id="ARBA00008124"/>
    </source>
</evidence>
<organism evidence="10 11">
    <name type="scientific">Chrysemys picta bellii</name>
    <name type="common">Western painted turtle</name>
    <name type="synonym">Emys bellii</name>
    <dbReference type="NCBI Taxonomy" id="8478"/>
    <lineage>
        <taxon>Eukaryota</taxon>
        <taxon>Metazoa</taxon>
        <taxon>Chordata</taxon>
        <taxon>Craniata</taxon>
        <taxon>Vertebrata</taxon>
        <taxon>Euteleostomi</taxon>
        <taxon>Archelosauria</taxon>
        <taxon>Testudinata</taxon>
        <taxon>Testudines</taxon>
        <taxon>Cryptodira</taxon>
        <taxon>Durocryptodira</taxon>
        <taxon>Testudinoidea</taxon>
        <taxon>Emydidae</taxon>
        <taxon>Chrysemys</taxon>
    </lineage>
</organism>
<comment type="similarity">
    <text evidence="2">Belongs to the galactose-3-O-sulfotransferase family.</text>
</comment>
<keyword evidence="9" id="KW-0325">Glycoprotein</keyword>
<proteinExistence type="inferred from homology"/>
<evidence type="ECO:0000256" key="5">
    <source>
        <dbReference type="ARBA" id="ARBA00022968"/>
    </source>
</evidence>
<dbReference type="GO" id="GO:0009247">
    <property type="term" value="P:glycolipid biosynthetic process"/>
    <property type="evidence" value="ECO:0007669"/>
    <property type="project" value="InterPro"/>
</dbReference>
<reference evidence="10" key="2">
    <citation type="submission" date="2025-09" db="UniProtKB">
        <authorList>
            <consortium name="Ensembl"/>
        </authorList>
    </citation>
    <scope>IDENTIFICATION</scope>
</reference>
<evidence type="ECO:0000256" key="7">
    <source>
        <dbReference type="ARBA" id="ARBA00023034"/>
    </source>
</evidence>
<keyword evidence="6" id="KW-1133">Transmembrane helix</keyword>
<dbReference type="GO" id="GO:0001733">
    <property type="term" value="F:galactosylceramide sulfotransferase activity"/>
    <property type="evidence" value="ECO:0007669"/>
    <property type="project" value="InterPro"/>
</dbReference>
<dbReference type="GO" id="GO:0009101">
    <property type="term" value="P:glycoprotein biosynthetic process"/>
    <property type="evidence" value="ECO:0007669"/>
    <property type="project" value="TreeGrafter"/>
</dbReference>
<dbReference type="OMA" id="MFRFAER"/>
<dbReference type="GeneTree" id="ENSGT00950000182923"/>
<dbReference type="Gene3D" id="3.40.50.300">
    <property type="entry name" value="P-loop containing nucleotide triphosphate hydrolases"/>
    <property type="match status" value="1"/>
</dbReference>
<keyword evidence="4" id="KW-0812">Transmembrane</keyword>
<comment type="subcellular location">
    <subcellularLocation>
        <location evidence="1">Golgi apparatus membrane</location>
        <topology evidence="1">Single-pass type II membrane protein</topology>
    </subcellularLocation>
</comment>
<keyword evidence="3" id="KW-0808">Transferase</keyword>
<evidence type="ECO:0000256" key="3">
    <source>
        <dbReference type="ARBA" id="ARBA00022679"/>
    </source>
</evidence>
<evidence type="ECO:0000256" key="1">
    <source>
        <dbReference type="ARBA" id="ARBA00004323"/>
    </source>
</evidence>
<evidence type="ECO:0000256" key="9">
    <source>
        <dbReference type="ARBA" id="ARBA00023180"/>
    </source>
</evidence>
<dbReference type="Ensembl" id="ENSCPBT00000020984.1">
    <property type="protein sequence ID" value="ENSCPBP00000017760.1"/>
    <property type="gene ID" value="ENSCPBG00000012994.1"/>
</dbReference>
<evidence type="ECO:0000313" key="11">
    <source>
        <dbReference type="Proteomes" id="UP000694380"/>
    </source>
</evidence>
<keyword evidence="11" id="KW-1185">Reference proteome</keyword>
<accession>A0A8C3HGK3</accession>
<dbReference type="Proteomes" id="UP000694380">
    <property type="component" value="Unplaced"/>
</dbReference>
<dbReference type="InterPro" id="IPR009729">
    <property type="entry name" value="Gal-3-0_sulfotransfrase"/>
</dbReference>
<dbReference type="PANTHER" id="PTHR14647:SF55">
    <property type="entry name" value="GALACTOSE-3-O-SULFOTRANSFERASE 2"/>
    <property type="match status" value="1"/>
</dbReference>